<reference evidence="2 3" key="1">
    <citation type="submission" date="2024-03" db="EMBL/GenBank/DDBJ databases">
        <title>Aureococcus anophagefferens CCMP1851 and Kratosvirus quantuckense: Draft genome of a second virus-susceptible host strain in the model system.</title>
        <authorList>
            <person name="Chase E."/>
            <person name="Truchon A.R."/>
            <person name="Schepens W."/>
            <person name="Wilhelm S.W."/>
        </authorList>
    </citation>
    <scope>NUCLEOTIDE SEQUENCE [LARGE SCALE GENOMIC DNA]</scope>
    <source>
        <strain evidence="2 3">CCMP1851</strain>
    </source>
</reference>
<dbReference type="Gene3D" id="2.120.10.30">
    <property type="entry name" value="TolB, C-terminal domain"/>
    <property type="match status" value="1"/>
</dbReference>
<dbReference type="EMBL" id="JBBJCI010000039">
    <property type="protein sequence ID" value="KAK7249938.1"/>
    <property type="molecule type" value="Genomic_DNA"/>
</dbReference>
<evidence type="ECO:0000256" key="1">
    <source>
        <dbReference type="SAM" id="MobiDB-lite"/>
    </source>
</evidence>
<name>A0ABR1G9T5_AURAN</name>
<protein>
    <recommendedName>
        <fullName evidence="4">DUF5050 domain-containing protein</fullName>
    </recommendedName>
</protein>
<proteinExistence type="predicted"/>
<evidence type="ECO:0000313" key="3">
    <source>
        <dbReference type="Proteomes" id="UP001363151"/>
    </source>
</evidence>
<feature type="region of interest" description="Disordered" evidence="1">
    <location>
        <begin position="374"/>
        <end position="399"/>
    </location>
</feature>
<dbReference type="SUPFAM" id="SSF63829">
    <property type="entry name" value="Calcium-dependent phosphotriesterase"/>
    <property type="match status" value="1"/>
</dbReference>
<evidence type="ECO:0000313" key="2">
    <source>
        <dbReference type="EMBL" id="KAK7249938.1"/>
    </source>
</evidence>
<accession>A0ABR1G9T5</accession>
<evidence type="ECO:0008006" key="4">
    <source>
        <dbReference type="Google" id="ProtNLM"/>
    </source>
</evidence>
<dbReference type="InterPro" id="IPR011042">
    <property type="entry name" value="6-blade_b-propeller_TolB-like"/>
</dbReference>
<sequence>MVRGAKGAAVGAAGLVAVAIFAVSTSSSAAGAASDLLKASASTLYGAFGGEPTDLASLYRIEAGCEESRRALQSKQGAPWQKGGVGGAEMTAAVATAAPTLTEYWTVLWTEGTSELSYVWVMDHQDAGISAYVLVDTTGKAQGVTLASNDTTVNFVAENGAVYKADISGFDVTEILDYCDSSNIGTDGSSDCAGMGLDYWDYTGQLYFVDANLGYLMACDYDGGSAEILVKGIPDPYGVAVDKKTGLVIFTGEGAIYAVHYESTDLTITEVTTFLSPSYYVTGVAMDSENGYVYWTGDDKVYRDTISNTQIETVYGDVPGAKSVSVDWEQDLLFYTDDYGVHLGNLDGSSDAETIAYLYNTTFVYIHYETTPTPAPTSLPTSEPERKSKSSTRLQCARI</sequence>
<organism evidence="2 3">
    <name type="scientific">Aureococcus anophagefferens</name>
    <name type="common">Harmful bloom alga</name>
    <dbReference type="NCBI Taxonomy" id="44056"/>
    <lineage>
        <taxon>Eukaryota</taxon>
        <taxon>Sar</taxon>
        <taxon>Stramenopiles</taxon>
        <taxon>Ochrophyta</taxon>
        <taxon>Pelagophyceae</taxon>
        <taxon>Pelagomonadales</taxon>
        <taxon>Pelagomonadaceae</taxon>
        <taxon>Aureococcus</taxon>
    </lineage>
</organism>
<comment type="caution">
    <text evidence="2">The sequence shown here is derived from an EMBL/GenBank/DDBJ whole genome shotgun (WGS) entry which is preliminary data.</text>
</comment>
<keyword evidence="3" id="KW-1185">Reference proteome</keyword>
<dbReference type="Proteomes" id="UP001363151">
    <property type="component" value="Unassembled WGS sequence"/>
</dbReference>
<gene>
    <name evidence="2" type="ORF">SO694_00005450</name>
</gene>